<dbReference type="InterPro" id="IPR028098">
    <property type="entry name" value="Glyco_trans_4-like_N"/>
</dbReference>
<dbReference type="EC" id="2.4.-.-" evidence="2"/>
<name>A0ABZ1C161_9FIRM</name>
<gene>
    <name evidence="2" type="ORF">U7230_06650</name>
</gene>
<dbReference type="InterPro" id="IPR050194">
    <property type="entry name" value="Glycosyltransferase_grp1"/>
</dbReference>
<sequence>MVGRPTWTIMGTLGARKEWDLERTASLRIAFFAESFRENMGGLTRAVIQFHDGLAGRGHRVRVFTLAQRGGALHPGDHVFVPALPLPGVGSLAPDTWLAYGYPFVLRELEAWAPDVVHLHTPFPVSWLGMRAARRLSFPVVATYHANVVGSAQAYARRMFRLGGDRLLGFIGKAEVAFYSSAHVVTAPSEAAASQLLERGLRAPVVVLSNGVDVARFRPPWKAEPGSGVTPVRRDRPPTALYVGRLSVEKGMADLALAIRRLLERHPSARFRVVGDGPWRGRLLRELEPWARSGQLEIAGYVAWERLPQLYRDADVFVFPSAVETQGLAVLEAMASGLPVVGVKGGAVPELVEDGKTGFLVSPGDGRALADTALRLLQDDGLRLAMAHQAREMAVRHRTEAAIALLQRVYESVIEARVSAQRRRSSCTVRVTGSRAGGWEPRSGLHRTVV</sequence>
<feature type="domain" description="Glycosyltransferase subfamily 4-like N-terminal" evidence="1">
    <location>
        <begin position="40"/>
        <end position="216"/>
    </location>
</feature>
<dbReference type="PANTHER" id="PTHR45947:SF3">
    <property type="entry name" value="SULFOQUINOVOSYL TRANSFERASE SQD2"/>
    <property type="match status" value="1"/>
</dbReference>
<dbReference type="SUPFAM" id="SSF53756">
    <property type="entry name" value="UDP-Glycosyltransferase/glycogen phosphorylase"/>
    <property type="match status" value="1"/>
</dbReference>
<dbReference type="Gene3D" id="3.40.50.2000">
    <property type="entry name" value="Glycogen Phosphorylase B"/>
    <property type="match status" value="2"/>
</dbReference>
<reference evidence="2 3" key="1">
    <citation type="journal article" date="2024" name="Front. Microbiol.">
        <title>Novel thermophilic genera Geochorda gen. nov. and Carboxydochorda gen. nov. from the deep terrestrial subsurface reveal the ecophysiological diversity in the class Limnochordia.</title>
        <authorList>
            <person name="Karnachuk O.V."/>
            <person name="Lukina A.P."/>
            <person name="Avakyan M.R."/>
            <person name="Kadnikov V.V."/>
            <person name="Begmatov S."/>
            <person name="Beletsky A.V."/>
            <person name="Vlasova K.G."/>
            <person name="Novikov A.A."/>
            <person name="Shcherbakova V.A."/>
            <person name="Mardanov A.V."/>
            <person name="Ravin N.V."/>
        </authorList>
    </citation>
    <scope>NUCLEOTIDE SEQUENCE [LARGE SCALE GENOMIC DNA]</scope>
    <source>
        <strain evidence="2 3">L945</strain>
    </source>
</reference>
<dbReference type="Pfam" id="PF13439">
    <property type="entry name" value="Glyco_transf_4"/>
    <property type="match status" value="1"/>
</dbReference>
<keyword evidence="2" id="KW-0808">Transferase</keyword>
<evidence type="ECO:0000313" key="2">
    <source>
        <dbReference type="EMBL" id="WRP18674.1"/>
    </source>
</evidence>
<dbReference type="GO" id="GO:0016757">
    <property type="term" value="F:glycosyltransferase activity"/>
    <property type="evidence" value="ECO:0007669"/>
    <property type="project" value="UniProtKB-KW"/>
</dbReference>
<dbReference type="Proteomes" id="UP001332192">
    <property type="component" value="Chromosome"/>
</dbReference>
<dbReference type="RefSeq" id="WP_324717947.1">
    <property type="nucleotide sequence ID" value="NZ_CP141615.1"/>
</dbReference>
<keyword evidence="2" id="KW-0328">Glycosyltransferase</keyword>
<proteinExistence type="predicted"/>
<organism evidence="2 3">
    <name type="scientific">Carboxydichorda subterranea</name>
    <dbReference type="NCBI Taxonomy" id="3109565"/>
    <lineage>
        <taxon>Bacteria</taxon>
        <taxon>Bacillati</taxon>
        <taxon>Bacillota</taxon>
        <taxon>Limnochordia</taxon>
        <taxon>Limnochordales</taxon>
        <taxon>Geochordaceae</taxon>
        <taxon>Carboxydichorda</taxon>
    </lineage>
</organism>
<protein>
    <submittedName>
        <fullName evidence="2">Glycosyltransferase</fullName>
        <ecNumber evidence="2">2.4.-.-</ecNumber>
    </submittedName>
</protein>
<dbReference type="EMBL" id="CP141615">
    <property type="protein sequence ID" value="WRP18674.1"/>
    <property type="molecule type" value="Genomic_DNA"/>
</dbReference>
<accession>A0ABZ1C161</accession>
<dbReference type="Pfam" id="PF13692">
    <property type="entry name" value="Glyco_trans_1_4"/>
    <property type="match status" value="1"/>
</dbReference>
<evidence type="ECO:0000313" key="3">
    <source>
        <dbReference type="Proteomes" id="UP001332192"/>
    </source>
</evidence>
<evidence type="ECO:0000259" key="1">
    <source>
        <dbReference type="Pfam" id="PF13439"/>
    </source>
</evidence>
<dbReference type="PANTHER" id="PTHR45947">
    <property type="entry name" value="SULFOQUINOVOSYL TRANSFERASE SQD2"/>
    <property type="match status" value="1"/>
</dbReference>
<keyword evidence="3" id="KW-1185">Reference proteome</keyword>